<proteinExistence type="predicted"/>
<accession>A0A0F9IHA3</accession>
<dbReference type="EMBL" id="LAZR01014054">
    <property type="protein sequence ID" value="KKM19149.1"/>
    <property type="molecule type" value="Genomic_DNA"/>
</dbReference>
<reference evidence="1" key="1">
    <citation type="journal article" date="2015" name="Nature">
        <title>Complex archaea that bridge the gap between prokaryotes and eukaryotes.</title>
        <authorList>
            <person name="Spang A."/>
            <person name="Saw J.H."/>
            <person name="Jorgensen S.L."/>
            <person name="Zaremba-Niedzwiedzka K."/>
            <person name="Martijn J."/>
            <person name="Lind A.E."/>
            <person name="van Eijk R."/>
            <person name="Schleper C."/>
            <person name="Guy L."/>
            <person name="Ettema T.J."/>
        </authorList>
    </citation>
    <scope>NUCLEOTIDE SEQUENCE</scope>
</reference>
<dbReference type="AlphaFoldDB" id="A0A0F9IHA3"/>
<sequence>MTYNHKKASEDKYPLQVNGKMLQLNSGQMAHLIKKRMREDRAVQKLFEKFEVDLDQLENLNIEIGDLSGRYAETDIDGTVLDKNLFDGGQFFSKNYFVCVHELAHYLSRHKENIAYFNDPEEVLGFVGSVASLLASGSDLDEIFTLVYPRISFHFHNEEDSREFMAHCIYKAKELLG</sequence>
<protein>
    <submittedName>
        <fullName evidence="1">Uncharacterized protein</fullName>
    </submittedName>
</protein>
<name>A0A0F9IHA3_9ZZZZ</name>
<organism evidence="1">
    <name type="scientific">marine sediment metagenome</name>
    <dbReference type="NCBI Taxonomy" id="412755"/>
    <lineage>
        <taxon>unclassified sequences</taxon>
        <taxon>metagenomes</taxon>
        <taxon>ecological metagenomes</taxon>
    </lineage>
</organism>
<evidence type="ECO:0000313" key="1">
    <source>
        <dbReference type="EMBL" id="KKM19149.1"/>
    </source>
</evidence>
<gene>
    <name evidence="1" type="ORF">LCGC14_1658550</name>
</gene>
<comment type="caution">
    <text evidence="1">The sequence shown here is derived from an EMBL/GenBank/DDBJ whole genome shotgun (WGS) entry which is preliminary data.</text>
</comment>